<proteinExistence type="predicted"/>
<protein>
    <submittedName>
        <fullName evidence="7">Uncharacterized protein</fullName>
    </submittedName>
</protein>
<evidence type="ECO:0000313" key="8">
    <source>
        <dbReference type="Proteomes" id="UP001303373"/>
    </source>
</evidence>
<sequence length="374" mass="43540">MEETSQINILLQRLEEHRLLYLDTRAKTTHGYAYDPFAHWKIIHLQCYPDWKASTDIHDSTKHYVNGVEAFMVSLLGEFRDCQKRFQEIYDRITRLITPPLDFMFNATIRDKPLFQDAHFIYSRRYFWAYQSLGIVNDSIKASIDAYEDTVTPEDSERSMYYEKKMASLKKKFEIEINNLRIRMSDNHKRRIEIRGLREELYTGTSIQESRKSVENTEITIQQGHNIKLLTLVSIFLLPLTFVTSVFGMSNIDQHEAWSILAIVTVTICVPFFVLIGSLNTTRVMHFWRQRTRAALDRTSDFFTWISRGGKKKAKDPMNENAEDDLHSNGGLLRRSTGTSEGMAMRLRGRPSMSRLSVQSLDTKSSSRLPQLAQ</sequence>
<evidence type="ECO:0000256" key="3">
    <source>
        <dbReference type="ARBA" id="ARBA00022989"/>
    </source>
</evidence>
<keyword evidence="3 6" id="KW-1133">Transmembrane helix</keyword>
<evidence type="ECO:0000256" key="5">
    <source>
        <dbReference type="SAM" id="MobiDB-lite"/>
    </source>
</evidence>
<evidence type="ECO:0000256" key="1">
    <source>
        <dbReference type="ARBA" id="ARBA00004141"/>
    </source>
</evidence>
<dbReference type="SUPFAM" id="SSF144083">
    <property type="entry name" value="Magnesium transport protein CorA, transmembrane region"/>
    <property type="match status" value="1"/>
</dbReference>
<dbReference type="AlphaFoldDB" id="A0AAQ3RCS6"/>
<dbReference type="InterPro" id="IPR045863">
    <property type="entry name" value="CorA_TM1_TM2"/>
</dbReference>
<feature type="compositionally biased region" description="Polar residues" evidence="5">
    <location>
        <begin position="354"/>
        <end position="374"/>
    </location>
</feature>
<feature type="region of interest" description="Disordered" evidence="5">
    <location>
        <begin position="311"/>
        <end position="374"/>
    </location>
</feature>
<feature type="transmembrane region" description="Helical" evidence="6">
    <location>
        <begin position="258"/>
        <end position="279"/>
    </location>
</feature>
<dbReference type="EMBL" id="CP138585">
    <property type="protein sequence ID" value="WPH01633.1"/>
    <property type="molecule type" value="Genomic_DNA"/>
</dbReference>
<comment type="subcellular location">
    <subcellularLocation>
        <location evidence="1">Membrane</location>
        <topology evidence="1">Multi-pass membrane protein</topology>
    </subcellularLocation>
</comment>
<dbReference type="GO" id="GO:0046873">
    <property type="term" value="F:metal ion transmembrane transporter activity"/>
    <property type="evidence" value="ECO:0007669"/>
    <property type="project" value="InterPro"/>
</dbReference>
<evidence type="ECO:0000313" key="7">
    <source>
        <dbReference type="EMBL" id="WPH01633.1"/>
    </source>
</evidence>
<gene>
    <name evidence="7" type="ORF">R9X50_00448300</name>
</gene>
<accession>A0AAQ3RCS6</accession>
<dbReference type="Pfam" id="PF01544">
    <property type="entry name" value="CorA"/>
    <property type="match status" value="1"/>
</dbReference>
<dbReference type="Gene3D" id="1.20.58.340">
    <property type="entry name" value="Magnesium transport protein CorA, transmembrane region"/>
    <property type="match status" value="1"/>
</dbReference>
<evidence type="ECO:0000256" key="4">
    <source>
        <dbReference type="ARBA" id="ARBA00023136"/>
    </source>
</evidence>
<dbReference type="GO" id="GO:0016020">
    <property type="term" value="C:membrane"/>
    <property type="evidence" value="ECO:0007669"/>
    <property type="project" value="UniProtKB-SubCell"/>
</dbReference>
<dbReference type="Proteomes" id="UP001303373">
    <property type="component" value="Chromosome 6"/>
</dbReference>
<keyword evidence="4 6" id="KW-0472">Membrane</keyword>
<feature type="transmembrane region" description="Helical" evidence="6">
    <location>
        <begin position="229"/>
        <end position="252"/>
    </location>
</feature>
<keyword evidence="2 6" id="KW-0812">Transmembrane</keyword>
<evidence type="ECO:0000256" key="6">
    <source>
        <dbReference type="SAM" id="Phobius"/>
    </source>
</evidence>
<name>A0AAQ3RCS6_9PEZI</name>
<reference evidence="7 8" key="1">
    <citation type="submission" date="2023-11" db="EMBL/GenBank/DDBJ databases">
        <title>An acidophilic fungus is an integral part of prey digestion in a carnivorous sundew plant.</title>
        <authorList>
            <person name="Tsai I.J."/>
        </authorList>
    </citation>
    <scope>NUCLEOTIDE SEQUENCE [LARGE SCALE GENOMIC DNA]</scope>
    <source>
        <strain evidence="7">169a</strain>
    </source>
</reference>
<evidence type="ECO:0000256" key="2">
    <source>
        <dbReference type="ARBA" id="ARBA00022692"/>
    </source>
</evidence>
<organism evidence="7 8">
    <name type="scientific">Acrodontium crateriforme</name>
    <dbReference type="NCBI Taxonomy" id="150365"/>
    <lineage>
        <taxon>Eukaryota</taxon>
        <taxon>Fungi</taxon>
        <taxon>Dikarya</taxon>
        <taxon>Ascomycota</taxon>
        <taxon>Pezizomycotina</taxon>
        <taxon>Dothideomycetes</taxon>
        <taxon>Dothideomycetidae</taxon>
        <taxon>Mycosphaerellales</taxon>
        <taxon>Teratosphaeriaceae</taxon>
        <taxon>Acrodontium</taxon>
    </lineage>
</organism>
<keyword evidence="8" id="KW-1185">Reference proteome</keyword>
<dbReference type="InterPro" id="IPR002523">
    <property type="entry name" value="MgTranspt_CorA/ZnTranspt_ZntB"/>
</dbReference>